<evidence type="ECO:0000256" key="1">
    <source>
        <dbReference type="PROSITE-ProRule" id="PRU00076"/>
    </source>
</evidence>
<proteinExistence type="predicted"/>
<dbReference type="PROSITE" id="PS00022">
    <property type="entry name" value="EGF_1"/>
    <property type="match status" value="1"/>
</dbReference>
<feature type="domain" description="EGF-like" evidence="4">
    <location>
        <begin position="88"/>
        <end position="129"/>
    </location>
</feature>
<dbReference type="SUPFAM" id="SSF57196">
    <property type="entry name" value="EGF/Laminin"/>
    <property type="match status" value="1"/>
</dbReference>
<protein>
    <recommendedName>
        <fullName evidence="4">EGF-like domain-containing protein</fullName>
    </recommendedName>
</protein>
<evidence type="ECO:0000256" key="2">
    <source>
        <dbReference type="SAM" id="MobiDB-lite"/>
    </source>
</evidence>
<feature type="signal peptide" evidence="3">
    <location>
        <begin position="1"/>
        <end position="16"/>
    </location>
</feature>
<keyword evidence="3" id="KW-0732">Signal</keyword>
<feature type="chain" id="PRO_5020541855" description="EGF-like domain-containing protein" evidence="3">
    <location>
        <begin position="17"/>
        <end position="192"/>
    </location>
</feature>
<feature type="region of interest" description="Disordered" evidence="2">
    <location>
        <begin position="130"/>
        <end position="151"/>
    </location>
</feature>
<reference evidence="5 6" key="2">
    <citation type="journal article" date="2019" name="G3 (Bethesda)">
        <title>Hybrid Assembly of the Genome of the Entomopathogenic Nematode Steinernema carpocapsae Identifies the X-Chromosome.</title>
        <authorList>
            <person name="Serra L."/>
            <person name="Macchietto M."/>
            <person name="Macias-Munoz A."/>
            <person name="McGill C.J."/>
            <person name="Rodriguez I.M."/>
            <person name="Rodriguez B."/>
            <person name="Murad R."/>
            <person name="Mortazavi A."/>
        </authorList>
    </citation>
    <scope>NUCLEOTIDE SEQUENCE [LARGE SCALE GENOMIC DNA]</scope>
    <source>
        <strain evidence="5 6">ALL</strain>
    </source>
</reference>
<keyword evidence="1" id="KW-1015">Disulfide bond</keyword>
<dbReference type="AlphaFoldDB" id="A0A4V6A2T4"/>
<evidence type="ECO:0000256" key="3">
    <source>
        <dbReference type="SAM" id="SignalP"/>
    </source>
</evidence>
<comment type="caution">
    <text evidence="1">Lacks conserved residue(s) required for the propagation of feature annotation.</text>
</comment>
<comment type="caution">
    <text evidence="5">The sequence shown here is derived from an EMBL/GenBank/DDBJ whole genome shotgun (WGS) entry which is preliminary data.</text>
</comment>
<dbReference type="EMBL" id="AZBU02000004">
    <property type="protein sequence ID" value="TKR79935.1"/>
    <property type="molecule type" value="Genomic_DNA"/>
</dbReference>
<name>A0A4V6A2T4_STECR</name>
<gene>
    <name evidence="5" type="ORF">L596_014083</name>
</gene>
<dbReference type="PROSITE" id="PS50026">
    <property type="entry name" value="EGF_3"/>
    <property type="match status" value="1"/>
</dbReference>
<keyword evidence="6" id="KW-1185">Reference proteome</keyword>
<feature type="compositionally biased region" description="Low complexity" evidence="2">
    <location>
        <begin position="138"/>
        <end position="149"/>
    </location>
</feature>
<evidence type="ECO:0000313" key="6">
    <source>
        <dbReference type="Proteomes" id="UP000298663"/>
    </source>
</evidence>
<organism evidence="5 6">
    <name type="scientific">Steinernema carpocapsae</name>
    <name type="common">Entomopathogenic nematode</name>
    <dbReference type="NCBI Taxonomy" id="34508"/>
    <lineage>
        <taxon>Eukaryota</taxon>
        <taxon>Metazoa</taxon>
        <taxon>Ecdysozoa</taxon>
        <taxon>Nematoda</taxon>
        <taxon>Chromadorea</taxon>
        <taxon>Rhabditida</taxon>
        <taxon>Tylenchina</taxon>
        <taxon>Panagrolaimomorpha</taxon>
        <taxon>Strongyloidoidea</taxon>
        <taxon>Steinernematidae</taxon>
        <taxon>Steinernema</taxon>
    </lineage>
</organism>
<keyword evidence="1" id="KW-0245">EGF-like domain</keyword>
<reference evidence="5 6" key="1">
    <citation type="journal article" date="2015" name="Genome Biol.">
        <title>Comparative genomics of Steinernema reveals deeply conserved gene regulatory networks.</title>
        <authorList>
            <person name="Dillman A.R."/>
            <person name="Macchietto M."/>
            <person name="Porter C.F."/>
            <person name="Rogers A."/>
            <person name="Williams B."/>
            <person name="Antoshechkin I."/>
            <person name="Lee M.M."/>
            <person name="Goodwin Z."/>
            <person name="Lu X."/>
            <person name="Lewis E.E."/>
            <person name="Goodrich-Blair H."/>
            <person name="Stock S.P."/>
            <person name="Adams B.J."/>
            <person name="Sternberg P.W."/>
            <person name="Mortazavi A."/>
        </authorList>
    </citation>
    <scope>NUCLEOTIDE SEQUENCE [LARGE SCALE GENOMIC DNA]</scope>
    <source>
        <strain evidence="5 6">ALL</strain>
    </source>
</reference>
<feature type="disulfide bond" evidence="1">
    <location>
        <begin position="119"/>
        <end position="128"/>
    </location>
</feature>
<sequence>MTVGLLVLQLAALVIAADVEVDSDPNKNYEWYPGHYLLLNCTPPSSAELDQSIFGVIRLPRNQVLIATLDGRQELTINCSNDLKLRVTNGKCNDAFCNLHGRCEEMNKGSIHHRFHCICTEKFRGPFCDDEMEGKGQSSSSRSPSSRSPFGVKAARVKSAQALTNTSASSTSSTVPTMCIRNPGRVIDSIFA</sequence>
<dbReference type="Proteomes" id="UP000298663">
    <property type="component" value="Unassembled WGS sequence"/>
</dbReference>
<evidence type="ECO:0000313" key="5">
    <source>
        <dbReference type="EMBL" id="TKR79935.1"/>
    </source>
</evidence>
<evidence type="ECO:0000259" key="4">
    <source>
        <dbReference type="PROSITE" id="PS50026"/>
    </source>
</evidence>
<accession>A0A4V6A2T4</accession>
<dbReference type="InterPro" id="IPR000742">
    <property type="entry name" value="EGF"/>
</dbReference>